<dbReference type="Proteomes" id="UP001596004">
    <property type="component" value="Unassembled WGS sequence"/>
</dbReference>
<dbReference type="InterPro" id="IPR048284">
    <property type="entry name" value="EryCIII-like_N"/>
</dbReference>
<dbReference type="EMBL" id="JBHSFP010000014">
    <property type="protein sequence ID" value="MFC4533213.1"/>
    <property type="molecule type" value="Genomic_DNA"/>
</dbReference>
<dbReference type="CDD" id="cd03784">
    <property type="entry name" value="GT1_Gtf-like"/>
    <property type="match status" value="1"/>
</dbReference>
<dbReference type="PANTHER" id="PTHR48050">
    <property type="entry name" value="STEROL 3-BETA-GLUCOSYLTRANSFERASE"/>
    <property type="match status" value="1"/>
</dbReference>
<keyword evidence="2" id="KW-0328">Glycosyltransferase</keyword>
<dbReference type="InterPro" id="IPR002213">
    <property type="entry name" value="UDP_glucos_trans"/>
</dbReference>
<evidence type="ECO:0000256" key="1">
    <source>
        <dbReference type="ARBA" id="ARBA00006962"/>
    </source>
</evidence>
<evidence type="ECO:0000259" key="4">
    <source>
        <dbReference type="Pfam" id="PF06722"/>
    </source>
</evidence>
<dbReference type="InterPro" id="IPR050426">
    <property type="entry name" value="Glycosyltransferase_28"/>
</dbReference>
<dbReference type="SUPFAM" id="SSF53756">
    <property type="entry name" value="UDP-Glycosyltransferase/glycogen phosphorylase"/>
    <property type="match status" value="1"/>
</dbReference>
<dbReference type="Gene3D" id="3.40.50.2000">
    <property type="entry name" value="Glycogen Phosphorylase B"/>
    <property type="match status" value="2"/>
</dbReference>
<dbReference type="InterPro" id="IPR010610">
    <property type="entry name" value="EryCIII-like_C"/>
</dbReference>
<organism evidence="6 7">
    <name type="scientific">Sphaerisporangium dianthi</name>
    <dbReference type="NCBI Taxonomy" id="1436120"/>
    <lineage>
        <taxon>Bacteria</taxon>
        <taxon>Bacillati</taxon>
        <taxon>Actinomycetota</taxon>
        <taxon>Actinomycetes</taxon>
        <taxon>Streptosporangiales</taxon>
        <taxon>Streptosporangiaceae</taxon>
        <taxon>Sphaerisporangium</taxon>
    </lineage>
</organism>
<evidence type="ECO:0000256" key="3">
    <source>
        <dbReference type="ARBA" id="ARBA00022679"/>
    </source>
</evidence>
<name>A0ABV9CLL3_9ACTN</name>
<comment type="caution">
    <text evidence="6">The sequence shown here is derived from an EMBL/GenBank/DDBJ whole genome shotgun (WGS) entry which is preliminary data.</text>
</comment>
<evidence type="ECO:0000259" key="5">
    <source>
        <dbReference type="Pfam" id="PF21036"/>
    </source>
</evidence>
<feature type="domain" description="Erythromycin biosynthesis protein CIII-like N-terminal" evidence="5">
    <location>
        <begin position="22"/>
        <end position="227"/>
    </location>
</feature>
<gene>
    <name evidence="6" type="ORF">ACFO60_20770</name>
</gene>
<evidence type="ECO:0000313" key="7">
    <source>
        <dbReference type="Proteomes" id="UP001596004"/>
    </source>
</evidence>
<accession>A0ABV9CLL3</accession>
<sequence length="396" mass="42353">MRVLFTTWAWSPHYFPMVPLAWALRNAGHEVRVAGQPGIVDSIVNSGLPAVSVGEDIDFVETVRRQMGIDGTAEMTPDRWRELRKGKGKKALGIFVDLAEAMVGDLIDFGRAWRPDLVVHTPSGFAGPLLAAALGVPNVRHLKAPDIAYPARELEVELLEPLRAKLSITRPVDPLGALTVDPCPPSMQVPCEYPRLPVRYVPYNGPGVMPGWLLEPPARRRVAVTWGTTLGKLNPHMVLAGSMLRAIAELDVEVVATVAPGHAELVGEVPAGVRLVESLPLHMLLPTCDAIVHQGGTGTTMTSLVCGVPQLIVPQFPDHAFNASCLAGAGGGVVLMPEDAGPDAVRAHVRRLLDDEPLRASVRALRDEAIGLPAPTEIVGDLEDLAARSPHALSLS</sequence>
<reference evidence="7" key="1">
    <citation type="journal article" date="2019" name="Int. J. Syst. Evol. Microbiol.">
        <title>The Global Catalogue of Microorganisms (GCM) 10K type strain sequencing project: providing services to taxonomists for standard genome sequencing and annotation.</title>
        <authorList>
            <consortium name="The Broad Institute Genomics Platform"/>
            <consortium name="The Broad Institute Genome Sequencing Center for Infectious Disease"/>
            <person name="Wu L."/>
            <person name="Ma J."/>
        </authorList>
    </citation>
    <scope>NUCLEOTIDE SEQUENCE [LARGE SCALE GENOMIC DNA]</scope>
    <source>
        <strain evidence="7">CGMCC 4.7132</strain>
    </source>
</reference>
<dbReference type="Pfam" id="PF06722">
    <property type="entry name" value="EryCIII-like_C"/>
    <property type="match status" value="1"/>
</dbReference>
<evidence type="ECO:0000313" key="6">
    <source>
        <dbReference type="EMBL" id="MFC4533213.1"/>
    </source>
</evidence>
<feature type="domain" description="Erythromycin biosynthesis protein CIII-like C-terminal" evidence="4">
    <location>
        <begin position="243"/>
        <end position="385"/>
    </location>
</feature>
<evidence type="ECO:0000256" key="2">
    <source>
        <dbReference type="ARBA" id="ARBA00022676"/>
    </source>
</evidence>
<proteinExistence type="inferred from homology"/>
<dbReference type="PANTHER" id="PTHR48050:SF13">
    <property type="entry name" value="STEROL 3-BETA-GLUCOSYLTRANSFERASE UGT80A2"/>
    <property type="match status" value="1"/>
</dbReference>
<protein>
    <submittedName>
        <fullName evidence="6">Nucleotide disphospho-sugar-binding domain-containing protein</fullName>
    </submittedName>
</protein>
<dbReference type="Pfam" id="PF21036">
    <property type="entry name" value="EryCIII-like_N"/>
    <property type="match status" value="1"/>
</dbReference>
<dbReference type="RefSeq" id="WP_380842418.1">
    <property type="nucleotide sequence ID" value="NZ_JBHSFP010000014.1"/>
</dbReference>
<keyword evidence="7" id="KW-1185">Reference proteome</keyword>
<comment type="similarity">
    <text evidence="1">Belongs to the glycosyltransferase 28 family.</text>
</comment>
<keyword evidence="3" id="KW-0808">Transferase</keyword>